<comment type="subcellular location">
    <subcellularLocation>
        <location evidence="1">Cell inner membrane</location>
        <topology evidence="1">Multi-pass membrane protein</topology>
    </subcellularLocation>
</comment>
<comment type="caution">
    <text evidence="11">The sequence shown here is derived from an EMBL/GenBank/DDBJ whole genome shotgun (WGS) entry which is preliminary data.</text>
</comment>
<dbReference type="PIRSF" id="PIRSF006603">
    <property type="entry name" value="DinF"/>
    <property type="match status" value="1"/>
</dbReference>
<dbReference type="InterPro" id="IPR002528">
    <property type="entry name" value="MATE_fam"/>
</dbReference>
<evidence type="ECO:0000256" key="10">
    <source>
        <dbReference type="SAM" id="Phobius"/>
    </source>
</evidence>
<dbReference type="Proteomes" id="UP001297272">
    <property type="component" value="Unassembled WGS sequence"/>
</dbReference>
<evidence type="ECO:0000256" key="4">
    <source>
        <dbReference type="ARBA" id="ARBA00022475"/>
    </source>
</evidence>
<dbReference type="NCBIfam" id="TIGR00797">
    <property type="entry name" value="matE"/>
    <property type="match status" value="1"/>
</dbReference>
<feature type="transmembrane region" description="Helical" evidence="10">
    <location>
        <begin position="141"/>
        <end position="159"/>
    </location>
</feature>
<evidence type="ECO:0000256" key="7">
    <source>
        <dbReference type="ARBA" id="ARBA00023065"/>
    </source>
</evidence>
<evidence type="ECO:0000256" key="2">
    <source>
        <dbReference type="ARBA" id="ARBA00022448"/>
    </source>
</evidence>
<evidence type="ECO:0000313" key="12">
    <source>
        <dbReference type="Proteomes" id="UP001297272"/>
    </source>
</evidence>
<keyword evidence="7" id="KW-0406">Ion transport</keyword>
<feature type="transmembrane region" description="Helical" evidence="10">
    <location>
        <begin position="328"/>
        <end position="357"/>
    </location>
</feature>
<evidence type="ECO:0000256" key="9">
    <source>
        <dbReference type="ARBA" id="ARBA00031636"/>
    </source>
</evidence>
<dbReference type="PANTHER" id="PTHR43298:SF2">
    <property type="entry name" value="FMN_FAD EXPORTER YEEO-RELATED"/>
    <property type="match status" value="1"/>
</dbReference>
<dbReference type="Pfam" id="PF01554">
    <property type="entry name" value="MatE"/>
    <property type="match status" value="2"/>
</dbReference>
<evidence type="ECO:0000256" key="3">
    <source>
        <dbReference type="ARBA" id="ARBA00022449"/>
    </source>
</evidence>
<dbReference type="InterPro" id="IPR050222">
    <property type="entry name" value="MATE_MdtK"/>
</dbReference>
<keyword evidence="3" id="KW-0050">Antiport</keyword>
<dbReference type="EMBL" id="JAFMNX010000002">
    <property type="protein sequence ID" value="MBS9720966.1"/>
    <property type="molecule type" value="Genomic_DNA"/>
</dbReference>
<feature type="transmembrane region" description="Helical" evidence="10">
    <location>
        <begin position="20"/>
        <end position="39"/>
    </location>
</feature>
<organism evidence="11 12">
    <name type="scientific">Tianweitania aestuarii</name>
    <dbReference type="NCBI Taxonomy" id="2814886"/>
    <lineage>
        <taxon>Bacteria</taxon>
        <taxon>Pseudomonadati</taxon>
        <taxon>Pseudomonadota</taxon>
        <taxon>Alphaproteobacteria</taxon>
        <taxon>Hyphomicrobiales</taxon>
        <taxon>Phyllobacteriaceae</taxon>
        <taxon>Tianweitania</taxon>
    </lineage>
</organism>
<dbReference type="InterPro" id="IPR048279">
    <property type="entry name" value="MdtK-like"/>
</dbReference>
<feature type="transmembrane region" description="Helical" evidence="10">
    <location>
        <begin position="247"/>
        <end position="278"/>
    </location>
</feature>
<keyword evidence="12" id="KW-1185">Reference proteome</keyword>
<accession>A0ABS5RV82</accession>
<evidence type="ECO:0000256" key="8">
    <source>
        <dbReference type="ARBA" id="ARBA00023136"/>
    </source>
</evidence>
<dbReference type="CDD" id="cd13131">
    <property type="entry name" value="MATE_NorM_like"/>
    <property type="match status" value="1"/>
</dbReference>
<evidence type="ECO:0000256" key="5">
    <source>
        <dbReference type="ARBA" id="ARBA00022692"/>
    </source>
</evidence>
<feature type="transmembrane region" description="Helical" evidence="10">
    <location>
        <begin position="171"/>
        <end position="195"/>
    </location>
</feature>
<keyword evidence="6 10" id="KW-1133">Transmembrane helix</keyword>
<feature type="transmembrane region" description="Helical" evidence="10">
    <location>
        <begin position="363"/>
        <end position="384"/>
    </location>
</feature>
<feature type="transmembrane region" description="Helical" evidence="10">
    <location>
        <begin position="284"/>
        <end position="307"/>
    </location>
</feature>
<dbReference type="RefSeq" id="WP_213984610.1">
    <property type="nucleotide sequence ID" value="NZ_JAFMNX010000002.1"/>
</dbReference>
<gene>
    <name evidence="11" type="ORF">JYU29_09745</name>
</gene>
<feature type="transmembrane region" description="Helical" evidence="10">
    <location>
        <begin position="405"/>
        <end position="426"/>
    </location>
</feature>
<keyword evidence="8 10" id="KW-0472">Membrane</keyword>
<evidence type="ECO:0000256" key="1">
    <source>
        <dbReference type="ARBA" id="ARBA00004429"/>
    </source>
</evidence>
<name>A0ABS5RV82_9HYPH</name>
<evidence type="ECO:0000256" key="6">
    <source>
        <dbReference type="ARBA" id="ARBA00022989"/>
    </source>
</evidence>
<feature type="transmembrane region" description="Helical" evidence="10">
    <location>
        <begin position="207"/>
        <end position="226"/>
    </location>
</feature>
<keyword evidence="2" id="KW-0813">Transport</keyword>
<feature type="transmembrane region" description="Helical" evidence="10">
    <location>
        <begin position="432"/>
        <end position="451"/>
    </location>
</feature>
<keyword evidence="4" id="KW-1003">Cell membrane</keyword>
<dbReference type="PANTHER" id="PTHR43298">
    <property type="entry name" value="MULTIDRUG RESISTANCE PROTEIN NORM-RELATED"/>
    <property type="match status" value="1"/>
</dbReference>
<keyword evidence="5 10" id="KW-0812">Transmembrane</keyword>
<feature type="transmembrane region" description="Helical" evidence="10">
    <location>
        <begin position="105"/>
        <end position="129"/>
    </location>
</feature>
<protein>
    <recommendedName>
        <fullName evidence="9">Multidrug-efflux transporter</fullName>
    </recommendedName>
</protein>
<evidence type="ECO:0000313" key="11">
    <source>
        <dbReference type="EMBL" id="MBS9720966.1"/>
    </source>
</evidence>
<feature type="transmembrane region" description="Helical" evidence="10">
    <location>
        <begin position="59"/>
        <end position="84"/>
    </location>
</feature>
<proteinExistence type="predicted"/>
<sequence>MTSLALPAQSRSSLWRMEIMAMLALAWPMVMTNLGQIAMTTTDVLMVGRLGPDAIAAAALGTSLYFLPTIFGIGLVTATSPMAARELGRNRFAVRETRRTIRQGLWLAILYSVPAWIFLWNAEAIFLLMGQSPELAAGAGAYVRALQWATLPFHAYLVLRSFISALERPGWALVVVAFAIVFNILANWLLIFGHFGFPAMGVPGSGAATTLSSTLMFLGLAAVVAWKAPFRRYHIFGRFWRSDWPRFVALLKLGLPIAAILTFEVSIFNAAAFLIGLIGTDSLAAHAIAMQIASVTFMVPMGLGQAVTVRVGLAFGGEDKAGVTRAGWTAFVMGVLFMGVAALVMIVFPGLLIGAFIDLGDPANARVVDLAIVFLAVAGLFQIVDGAQAVASGMLRGLQDTTIPMIYAAIGYWGIGLPLGALLAFHFNMGGLGIWIGLFAGLAVVAVLLVYRWTRRDTFKPAPLPEDVVVAVH</sequence>
<reference evidence="11 12" key="1">
    <citation type="submission" date="2021-03" db="EMBL/GenBank/DDBJ databases">
        <title>Tianweitania aestuarii sp. nov., isolated from a tidal flat.</title>
        <authorList>
            <person name="Park S."/>
            <person name="Yoon J.-H."/>
        </authorList>
    </citation>
    <scope>NUCLEOTIDE SEQUENCE [LARGE SCALE GENOMIC DNA]</scope>
    <source>
        <strain evidence="11 12">BSSL-BM11</strain>
    </source>
</reference>